<dbReference type="OrthoDB" id="4072826at2759"/>
<evidence type="ECO:0000313" key="2">
    <source>
        <dbReference type="EMBL" id="QDS75835.1"/>
    </source>
</evidence>
<dbReference type="EMBL" id="CP042198">
    <property type="protein sequence ID" value="QDS75835.1"/>
    <property type="molecule type" value="Genomic_DNA"/>
</dbReference>
<accession>A0A517LJL6</accession>
<name>A0A517LJL6_9PEZI</name>
<reference evidence="2 3" key="1">
    <citation type="submission" date="2019-07" db="EMBL/GenBank/DDBJ databases">
        <title>Finished genome of Venturia effusa.</title>
        <authorList>
            <person name="Young C.A."/>
            <person name="Cox M.P."/>
            <person name="Ganley A.R.D."/>
            <person name="David W.J."/>
        </authorList>
    </citation>
    <scope>NUCLEOTIDE SEQUENCE [LARGE SCALE GENOMIC DNA]</scope>
    <source>
        <strain evidence="3">albino</strain>
    </source>
</reference>
<dbReference type="Proteomes" id="UP000316270">
    <property type="component" value="Chromosome 14"/>
</dbReference>
<dbReference type="PANTHER" id="PTHR43792">
    <property type="entry name" value="GNAT FAMILY, PUTATIVE (AFU_ORTHOLOGUE AFUA_3G00765)-RELATED-RELATED"/>
    <property type="match status" value="1"/>
</dbReference>
<dbReference type="Gene3D" id="3.40.630.30">
    <property type="match status" value="1"/>
</dbReference>
<dbReference type="InterPro" id="IPR000182">
    <property type="entry name" value="GNAT_dom"/>
</dbReference>
<dbReference type="InterPro" id="IPR016181">
    <property type="entry name" value="Acyl_CoA_acyltransferase"/>
</dbReference>
<feature type="domain" description="N-acetyltransferase" evidence="1">
    <location>
        <begin position="9"/>
        <end position="188"/>
    </location>
</feature>
<dbReference type="GO" id="GO:0016747">
    <property type="term" value="F:acyltransferase activity, transferring groups other than amino-acyl groups"/>
    <property type="evidence" value="ECO:0007669"/>
    <property type="project" value="InterPro"/>
</dbReference>
<evidence type="ECO:0000259" key="1">
    <source>
        <dbReference type="Pfam" id="PF13302"/>
    </source>
</evidence>
<gene>
    <name evidence="2" type="ORF">FKW77_001190</name>
</gene>
<protein>
    <recommendedName>
        <fullName evidence="1">N-acetyltransferase domain-containing protein</fullName>
    </recommendedName>
</protein>
<organism evidence="2 3">
    <name type="scientific">Venturia effusa</name>
    <dbReference type="NCBI Taxonomy" id="50376"/>
    <lineage>
        <taxon>Eukaryota</taxon>
        <taxon>Fungi</taxon>
        <taxon>Dikarya</taxon>
        <taxon>Ascomycota</taxon>
        <taxon>Pezizomycotina</taxon>
        <taxon>Dothideomycetes</taxon>
        <taxon>Pleosporomycetidae</taxon>
        <taxon>Venturiales</taxon>
        <taxon>Venturiaceae</taxon>
        <taxon>Venturia</taxon>
    </lineage>
</organism>
<dbReference type="SUPFAM" id="SSF55729">
    <property type="entry name" value="Acyl-CoA N-acyltransferases (Nat)"/>
    <property type="match status" value="1"/>
</dbReference>
<dbReference type="InterPro" id="IPR051531">
    <property type="entry name" value="N-acetyltransferase"/>
</dbReference>
<keyword evidence="3" id="KW-1185">Reference proteome</keyword>
<sequence>MNTVILTPRLKLTLITTADIGSPELEWVHTLSSDKDAMWWSIFGQSKTFEDSQKRMQTFLPVPATESQSRSHRIGYAVHQTLQPSDRESATDFIGLITLVSAADSPLILPDHLILPASENATTETVILAYSFLPHGWGKGFATESIAAVLDACKKATNFWEPFKKVYIRAIVNDGNPASLRVMEKLGIEEKGIYEWTGKIWLAGGWRYKDDLHIFGKYLIG</sequence>
<dbReference type="AlphaFoldDB" id="A0A517LJL6"/>
<dbReference type="Pfam" id="PF13302">
    <property type="entry name" value="Acetyltransf_3"/>
    <property type="match status" value="1"/>
</dbReference>
<proteinExistence type="predicted"/>
<evidence type="ECO:0000313" key="3">
    <source>
        <dbReference type="Proteomes" id="UP000316270"/>
    </source>
</evidence>
<dbReference type="PANTHER" id="PTHR43792:SF1">
    <property type="entry name" value="N-ACETYLTRANSFERASE DOMAIN-CONTAINING PROTEIN"/>
    <property type="match status" value="1"/>
</dbReference>